<accession>A0A346LU53</accession>
<proteinExistence type="predicted"/>
<dbReference type="Gene3D" id="3.90.550.40">
    <property type="match status" value="1"/>
</dbReference>
<evidence type="ECO:0000313" key="2">
    <source>
        <dbReference type="Proteomes" id="UP000263690"/>
    </source>
</evidence>
<gene>
    <name evidence="1" type="ORF">SFV1gp14</name>
</gene>
<dbReference type="EMBL" id="MH447526">
    <property type="protein sequence ID" value="AXQ00096.1"/>
    <property type="molecule type" value="Genomic_DNA"/>
</dbReference>
<sequence length="202" mass="23397">MRFTVCVPCGWLAKSEPLFRIFSFVQSTVKHQVYFHMAISNRVDLNRSTCVKVALDRNEDLIMIDSDVMPLQPFDDVVNVLKEDKKGADVVLGIIASNMGILIRPFPKDSYVTEVEWGSLGFIYLPLKTLRKLKVIDWYKYSESVQYPMYFTYTPNMSEDVDFIIRMKKSGFKVIADKRIRLAHQKWANLIVENNGNINLTM</sequence>
<dbReference type="InterPro" id="IPR029044">
    <property type="entry name" value="Nucleotide-diphossugar_trans"/>
</dbReference>
<keyword evidence="2" id="KW-1185">Reference proteome</keyword>
<evidence type="ECO:0008006" key="3">
    <source>
        <dbReference type="Google" id="ProtNLM"/>
    </source>
</evidence>
<organismHost>
    <name type="scientific">Saccharolobus shibatae</name>
    <dbReference type="NCBI Taxonomy" id="2286"/>
</organismHost>
<name>A0A346LU53_SUFV1</name>
<protein>
    <recommendedName>
        <fullName evidence="3">Glycosyltransferase</fullName>
    </recommendedName>
</protein>
<dbReference type="SUPFAM" id="SSF53448">
    <property type="entry name" value="Nucleotide-diphospho-sugar transferases"/>
    <property type="match status" value="1"/>
</dbReference>
<evidence type="ECO:0000313" key="1">
    <source>
        <dbReference type="EMBL" id="AXQ00096.1"/>
    </source>
</evidence>
<organism evidence="1">
    <name type="scientific">Sulfolobus filamentous virus 1</name>
    <name type="common">SFV1</name>
    <name type="synonym">Sulfolobus virus SFV-1</name>
    <dbReference type="NCBI Taxonomy" id="2304198"/>
    <lineage>
        <taxon>Viruses</taxon>
        <taxon>Adnaviria</taxon>
        <taxon>Zilligvirae</taxon>
        <taxon>Taleaviricota</taxon>
        <taxon>Tokiviricetes</taxon>
        <taxon>Ligamenvirales</taxon>
        <taxon>Lipothrixviridae</taxon>
        <taxon>Alphalipothrixvirus</taxon>
        <taxon>Alphalipothrixvirus beppuense</taxon>
    </lineage>
</organism>
<dbReference type="Proteomes" id="UP000263690">
    <property type="component" value="Segment"/>
</dbReference>
<reference evidence="1" key="1">
    <citation type="journal article" date="2018" name="Nat. Commun.">
        <title>Structural conservation in a membrane-enveloped filamentous virus infecting a hyperthermophilic acidophile.</title>
        <authorList>
            <person name="Liu Y."/>
            <person name="Osinski T."/>
            <person name="Wang F."/>
            <person name="Krupovic M."/>
            <person name="Schouten S."/>
            <person name="Kasson P."/>
            <person name="Prangishvili D."/>
            <person name="Egelman E.H."/>
        </authorList>
    </citation>
    <scope>NUCLEOTIDE SEQUENCE [LARGE SCALE GENOMIC DNA]</scope>
    <source>
        <strain evidence="1">S48</strain>
    </source>
</reference>